<evidence type="ECO:0000313" key="2">
    <source>
        <dbReference type="Proteomes" id="UP001519460"/>
    </source>
</evidence>
<comment type="caution">
    <text evidence="1">The sequence shown here is derived from an EMBL/GenBank/DDBJ whole genome shotgun (WGS) entry which is preliminary data.</text>
</comment>
<accession>A0ABD0J7J0</accession>
<keyword evidence="2" id="KW-1185">Reference proteome</keyword>
<protein>
    <submittedName>
        <fullName evidence="1">Uncharacterized protein</fullName>
    </submittedName>
</protein>
<dbReference type="Proteomes" id="UP001519460">
    <property type="component" value="Unassembled WGS sequence"/>
</dbReference>
<dbReference type="AlphaFoldDB" id="A0ABD0J7J0"/>
<evidence type="ECO:0000313" key="1">
    <source>
        <dbReference type="EMBL" id="KAK7464052.1"/>
    </source>
</evidence>
<name>A0ABD0J7J0_9CAEN</name>
<organism evidence="1 2">
    <name type="scientific">Batillaria attramentaria</name>
    <dbReference type="NCBI Taxonomy" id="370345"/>
    <lineage>
        <taxon>Eukaryota</taxon>
        <taxon>Metazoa</taxon>
        <taxon>Spiralia</taxon>
        <taxon>Lophotrochozoa</taxon>
        <taxon>Mollusca</taxon>
        <taxon>Gastropoda</taxon>
        <taxon>Caenogastropoda</taxon>
        <taxon>Sorbeoconcha</taxon>
        <taxon>Cerithioidea</taxon>
        <taxon>Batillariidae</taxon>
        <taxon>Batillaria</taxon>
    </lineage>
</organism>
<dbReference type="EMBL" id="JACVVK020000590">
    <property type="protein sequence ID" value="KAK7464052.1"/>
    <property type="molecule type" value="Genomic_DNA"/>
</dbReference>
<reference evidence="1 2" key="1">
    <citation type="journal article" date="2023" name="Sci. Data">
        <title>Genome assembly of the Korean intertidal mud-creeper Batillaria attramentaria.</title>
        <authorList>
            <person name="Patra A.K."/>
            <person name="Ho P.T."/>
            <person name="Jun S."/>
            <person name="Lee S.J."/>
            <person name="Kim Y."/>
            <person name="Won Y.J."/>
        </authorList>
    </citation>
    <scope>NUCLEOTIDE SEQUENCE [LARGE SCALE GENOMIC DNA]</scope>
    <source>
        <strain evidence="1">Wonlab-2016</strain>
    </source>
</reference>
<sequence length="126" mass="13988">MLRHAEVIFTENLSTHVLCIDHSAVAVTQLWRCQAEFTESPAVIIVQRPTYLQTTLTSVCIVTLTGSRVLTNITSHVYGNTYPFSCDSSNVADDSLCCRSTRRVLGGQSAQRVFQGSKIRFMPETC</sequence>
<proteinExistence type="predicted"/>
<gene>
    <name evidence="1" type="ORF">BaRGS_00037940</name>
</gene>